<dbReference type="RefSeq" id="WP_089058963.1">
    <property type="nucleotide sequence ID" value="NZ_MUHD01000029.1"/>
</dbReference>
<reference evidence="2 3" key="1">
    <citation type="submission" date="2016-11" db="EMBL/GenBank/DDBJ databases">
        <title>Whole genomes of Flavobacteriaceae.</title>
        <authorList>
            <person name="Stine C."/>
            <person name="Li C."/>
            <person name="Tadesse D."/>
        </authorList>
    </citation>
    <scope>NUCLEOTIDE SEQUENCE [LARGE SCALE GENOMIC DNA]</scope>
    <source>
        <strain evidence="2 3">CCUG 60112</strain>
    </source>
</reference>
<feature type="domain" description="HipA-like kinase" evidence="1">
    <location>
        <begin position="33"/>
        <end position="163"/>
    </location>
</feature>
<name>A0ABX4CRL8_9FLAO</name>
<organism evidence="2 3">
    <name type="scientific">Flavobacterium plurextorum</name>
    <dbReference type="NCBI Taxonomy" id="1114867"/>
    <lineage>
        <taxon>Bacteria</taxon>
        <taxon>Pseudomonadati</taxon>
        <taxon>Bacteroidota</taxon>
        <taxon>Flavobacteriia</taxon>
        <taxon>Flavobacteriales</taxon>
        <taxon>Flavobacteriaceae</taxon>
        <taxon>Flavobacterium</taxon>
    </lineage>
</organism>
<evidence type="ECO:0000313" key="2">
    <source>
        <dbReference type="EMBL" id="OXB05219.1"/>
    </source>
</evidence>
<dbReference type="Pfam" id="PF20613">
    <property type="entry name" value="HipA_2"/>
    <property type="match status" value="1"/>
</dbReference>
<protein>
    <recommendedName>
        <fullName evidence="1">HipA-like kinase domain-containing protein</fullName>
    </recommendedName>
</protein>
<dbReference type="Proteomes" id="UP000198381">
    <property type="component" value="Unassembled WGS sequence"/>
</dbReference>
<accession>A0ABX4CRL8</accession>
<evidence type="ECO:0000259" key="1">
    <source>
        <dbReference type="Pfam" id="PF20613"/>
    </source>
</evidence>
<sequence length="262" mass="30967">MQELKIISIDAVLEGGSSKPLLITAIGEDKIVAQYVMKVFKKDYIEQNYTVAKEIFISELCKEFNLESPEYALIKIDHSLLVDFYDKDFLDKIDDGYKFCSKYHGQYLIFNPLVSLSFIKDYDIENLFAFDNIIINTDRGGYRDKPNLLINDSSILLIDHELTIPFINNSSEDPNFFNYLRNYQYQRHILIRHLKELKNKNNLFAEFFELLKTVNVKRFNLIFDDLDRFDVKYGDRDKIFSYLNWIKNNSTFISNHLIGIIR</sequence>
<gene>
    <name evidence="2" type="ORF">B0A81_16095</name>
</gene>
<comment type="caution">
    <text evidence="2">The sequence shown here is derived from an EMBL/GenBank/DDBJ whole genome shotgun (WGS) entry which is preliminary data.</text>
</comment>
<dbReference type="InterPro" id="IPR046748">
    <property type="entry name" value="HipA_2"/>
</dbReference>
<evidence type="ECO:0000313" key="3">
    <source>
        <dbReference type="Proteomes" id="UP000198381"/>
    </source>
</evidence>
<dbReference type="EMBL" id="MUHD01000029">
    <property type="protein sequence ID" value="OXB05219.1"/>
    <property type="molecule type" value="Genomic_DNA"/>
</dbReference>
<keyword evidence="3" id="KW-1185">Reference proteome</keyword>
<proteinExistence type="predicted"/>